<evidence type="ECO:0000313" key="3">
    <source>
        <dbReference type="Proteomes" id="UP000823757"/>
    </source>
</evidence>
<reference evidence="2" key="1">
    <citation type="submission" date="2020-10" db="EMBL/GenBank/DDBJ databases">
        <authorList>
            <person name="Gilroy R."/>
        </authorList>
    </citation>
    <scope>NUCLEOTIDE SEQUENCE</scope>
    <source>
        <strain evidence="2">B1-13419</strain>
    </source>
</reference>
<sequence length="492" mass="53191">MKIYSFIATTAIAALALAGCNKEQVTAPAANPDEGTKAITLSIKGVNMTKATMVPDVSWAKAASIDQIDIYFTSESKNILYAYRLSETSHADAWNAINSTEGNNKVRFIGLDGVSQVYVVANDVIAEPYTEGNISQISADLINMYGTKDNTDVLYVGGDDSLDPIGTEVAGDVGANVGANGSDMGTQTPEDMAAQYYTANISIRPVISRLEINKISAVVDGSGKIIVNEGEESEKTYTVEYTGFQPQLAGIYMSDFSGILNPVDASLEDTFATPEGNLIANGMWASGAGIADRFNVPGITLFSNYNTDNYQNLFDSEPGKGVGSSEYVYFQGSNTCVPFNFLVPFDILPKEDGTFDNPATVPASSSFEAPKFHFQFVFPQDKIDDFTITKITDDATGLEVTEEDPLYDQLTAKLVFTVANTEGNIYYANVTGFLNEDDSAVTVAPNTIYRMNEVQITPFNLTGGTVTSDEYNIIVKVDVLEYNEMVVKPSFE</sequence>
<feature type="chain" id="PRO_5038942725" description="Major fimbrial subunit protein N-terminal domain-containing protein" evidence="1">
    <location>
        <begin position="19"/>
        <end position="492"/>
    </location>
</feature>
<dbReference type="AlphaFoldDB" id="A0A9D9IL87"/>
<keyword evidence="1" id="KW-0732">Signal</keyword>
<accession>A0A9D9IL87</accession>
<proteinExistence type="predicted"/>
<comment type="caution">
    <text evidence="2">The sequence shown here is derived from an EMBL/GenBank/DDBJ whole genome shotgun (WGS) entry which is preliminary data.</text>
</comment>
<dbReference type="EMBL" id="JADIMD010000092">
    <property type="protein sequence ID" value="MBO8474803.1"/>
    <property type="molecule type" value="Genomic_DNA"/>
</dbReference>
<evidence type="ECO:0000313" key="2">
    <source>
        <dbReference type="EMBL" id="MBO8474803.1"/>
    </source>
</evidence>
<dbReference type="PROSITE" id="PS51257">
    <property type="entry name" value="PROKAR_LIPOPROTEIN"/>
    <property type="match status" value="1"/>
</dbReference>
<feature type="signal peptide" evidence="1">
    <location>
        <begin position="1"/>
        <end position="18"/>
    </location>
</feature>
<evidence type="ECO:0008006" key="4">
    <source>
        <dbReference type="Google" id="ProtNLM"/>
    </source>
</evidence>
<gene>
    <name evidence="2" type="ORF">IAB91_05895</name>
</gene>
<protein>
    <recommendedName>
        <fullName evidence="4">Major fimbrial subunit protein N-terminal domain-containing protein</fullName>
    </recommendedName>
</protein>
<evidence type="ECO:0000256" key="1">
    <source>
        <dbReference type="SAM" id="SignalP"/>
    </source>
</evidence>
<organism evidence="2 3">
    <name type="scientific">Candidatus Cryptobacteroides faecigallinarum</name>
    <dbReference type="NCBI Taxonomy" id="2840763"/>
    <lineage>
        <taxon>Bacteria</taxon>
        <taxon>Pseudomonadati</taxon>
        <taxon>Bacteroidota</taxon>
        <taxon>Bacteroidia</taxon>
        <taxon>Bacteroidales</taxon>
        <taxon>Candidatus Cryptobacteroides</taxon>
    </lineage>
</organism>
<dbReference type="Proteomes" id="UP000823757">
    <property type="component" value="Unassembled WGS sequence"/>
</dbReference>
<reference evidence="2" key="2">
    <citation type="journal article" date="2021" name="PeerJ">
        <title>Extensive microbial diversity within the chicken gut microbiome revealed by metagenomics and culture.</title>
        <authorList>
            <person name="Gilroy R."/>
            <person name="Ravi A."/>
            <person name="Getino M."/>
            <person name="Pursley I."/>
            <person name="Horton D.L."/>
            <person name="Alikhan N.F."/>
            <person name="Baker D."/>
            <person name="Gharbi K."/>
            <person name="Hall N."/>
            <person name="Watson M."/>
            <person name="Adriaenssens E.M."/>
            <person name="Foster-Nyarko E."/>
            <person name="Jarju S."/>
            <person name="Secka A."/>
            <person name="Antonio M."/>
            <person name="Oren A."/>
            <person name="Chaudhuri R.R."/>
            <person name="La Ragione R."/>
            <person name="Hildebrand F."/>
            <person name="Pallen M.J."/>
        </authorList>
    </citation>
    <scope>NUCLEOTIDE SEQUENCE</scope>
    <source>
        <strain evidence="2">B1-13419</strain>
    </source>
</reference>
<name>A0A9D9IL87_9BACT</name>